<dbReference type="InterPro" id="IPR006530">
    <property type="entry name" value="YD"/>
</dbReference>
<dbReference type="NCBIfam" id="TIGR01643">
    <property type="entry name" value="YD_repeat_2x"/>
    <property type="match status" value="20"/>
</dbReference>
<evidence type="ECO:0008006" key="7">
    <source>
        <dbReference type="Google" id="ProtNLM"/>
    </source>
</evidence>
<dbReference type="SUPFAM" id="SSF63829">
    <property type="entry name" value="Calcium-dependent phosphotriesterase"/>
    <property type="match status" value="2"/>
</dbReference>
<dbReference type="InterPro" id="IPR022385">
    <property type="entry name" value="Rhs_assc_core"/>
</dbReference>
<keyword evidence="1" id="KW-0677">Repeat</keyword>
<dbReference type="InterPro" id="IPR031325">
    <property type="entry name" value="RHS_repeat"/>
</dbReference>
<evidence type="ECO:0000256" key="2">
    <source>
        <dbReference type="SAM" id="MobiDB-lite"/>
    </source>
</evidence>
<dbReference type="Pfam" id="PF25023">
    <property type="entry name" value="TEN_YD-shell"/>
    <property type="match status" value="3"/>
</dbReference>
<feature type="region of interest" description="Disordered" evidence="2">
    <location>
        <begin position="558"/>
        <end position="577"/>
    </location>
</feature>
<feature type="domain" description="Teneurin-like YD-shell" evidence="4">
    <location>
        <begin position="491"/>
        <end position="617"/>
    </location>
</feature>
<comment type="caution">
    <text evidence="5">The sequence shown here is derived from an EMBL/GenBank/DDBJ whole genome shotgun (WGS) entry which is preliminary data.</text>
</comment>
<dbReference type="NCBIfam" id="TIGR03696">
    <property type="entry name" value="Rhs_assc_core"/>
    <property type="match status" value="1"/>
</dbReference>
<dbReference type="PANTHER" id="PTHR32305:SF15">
    <property type="entry name" value="PROTEIN RHSA-RELATED"/>
    <property type="match status" value="1"/>
</dbReference>
<sequence length="1530" mass="164114">MNLAVGRAYAAPLVDRPAAELFGSDAVFGIAGSGVNSATGNYSLSASDLDFPAGLLHWGRTYNALDDTTGPFGKGWTADLSAHLVAEDDGSVRYHADDGRVLTFAPASGGGYTRPQDFDADLTHNADGTYSLRGLSGDIWAFGADGRGTSRSSQGVRITFGYDAQGRLLTATQSSGPSLAITYTDDLITQVTTGDQRSVVYAYDNGFLTSVTGPTGVIANYTADGGRLGDIRDGEDRLVVTNQYDSAGRVTRQEYGSGGDATFVYDLDAGTTVVTATDGAKATYHHDTTGHLTSIDDPGGGSITQTFDASGRITTVHTAGGLDIALAYDARGNVLSRSIADSVTRYEYDTLDRVVTTTDATDAVTRYAYNGDDRAPSRITDPLGAVSTNTVVDGLVTEATDAAGAVTRYAYDAGRHLIELTDPAGGITRYGYDQVGRPTEVTTPLGLTTRYAYDGSGRVTAATDPGGSVTKYRYSTAGLLLDTTDPNGAVTKNSYDTNGRLATVADPLDNRTSYTYGANGQVATVTDPIGGVEKFSYDPFGRVAQATTPSGNTVSYTYDADGNQTKRDAPAGTTKNTYDSRGLLTSSTDAMGRTTTYAYDANARLIAVTDPMGNVSRTSYDAAGHVLTRTDPSGAVTRYTYDKVGRPLTTTTPLGHVTTYGYDANGRLTTVTDPLGGVTRYTYDADGRRNSQTSAAGLVSRSEFDKNGRLVKATGPRGGVTTYQYDAKGNQIASTDPTGAVKHLTYDAKGRLTTSSNANGETTAYTYDGAGNLLTITEPSGSVTTYTYDKAGRQTSSTDPLHRVTKQAFDASGNLAAVTDPDGKTLRMSYDAVGELLTRTGDDGKVQSFTYDADGRRTSMTDATGTTTYTYTANSRVSGFTEPNKEAYALTYDADGNRTSLRYPDKLTVTYSYDAGSRLVGVDDPRAGRTAYTVNPDGQVLKADLPAGVVRTYGYDGGMLVKYKQFGGLSVAQDTTLDRDGDGRVVQQSDFGVSTRFAYDPAGRLVKDGTTSYTYDVNGNRTKVSRPGLDTVLRYDAADQLISTDTGLKHTDYTYDAAGRLTGRASPGHEVRTEYDSFGKPVVRKTTHLLLTTVEKSVYNGDGLLTSIGPDKGPKTTFQWSVGEQTPQVLREDGKTDFVYGAGRISADTTLGAVTFSEDAYGSTLWTLPTAAWALAARYDAFGNPDIAGLPTADGPRFGYRGELSAGAQSVYLRARWYSPAEGRFDSRDPLSVLIGSSRPASPYPYANDNPLNMVDPLGRIALFDFLSQLVIGLQGLSGWQNCWENPDPGNSLSRHQKCFQGKGPLWTRGWGFKSDCLSGVEDCLNDTWNSGAQEKAAHALAINELARQYETGWQRFKDDQLGFGVTMSKQIDWEVGDNPGVPGVDPDIGYQGFRIDIVTKEKNIYEVKRYKGEETRTEVDNQLQRYQDTGLHWYDIVWERGTELQQWASTFPVYPHWYTIFPTEVYVWGLGLPAGHVYFTDDGDKVPAGVRTKGDLNEDNGNSEAENGVFGCGFCIPIPIIPEVPLVPV</sequence>
<dbReference type="PANTHER" id="PTHR32305">
    <property type="match status" value="1"/>
</dbReference>
<dbReference type="RefSeq" id="WP_067685444.1">
    <property type="nucleotide sequence ID" value="NZ_LLZH01000015.1"/>
</dbReference>
<name>A0A0X3V8T9_9ACTN</name>
<proteinExistence type="predicted"/>
<reference evidence="5 6" key="1">
    <citation type="submission" date="2015-10" db="EMBL/GenBank/DDBJ databases">
        <authorList>
            <person name="Gilbert D.G."/>
        </authorList>
    </citation>
    <scope>NUCLEOTIDE SEQUENCE [LARGE SCALE GENOMIC DNA]</scope>
    <source>
        <strain evidence="5 6">NRRL B-16712</strain>
    </source>
</reference>
<accession>A0A0X3V8T9</accession>
<dbReference type="Proteomes" id="UP000053244">
    <property type="component" value="Unassembled WGS sequence"/>
</dbReference>
<evidence type="ECO:0000313" key="6">
    <source>
        <dbReference type="Proteomes" id="UP000053244"/>
    </source>
</evidence>
<dbReference type="InterPro" id="IPR050708">
    <property type="entry name" value="T6SS_VgrG/RHS"/>
</dbReference>
<feature type="domain" description="Teneurin-like YD-shell" evidence="4">
    <location>
        <begin position="302"/>
        <end position="383"/>
    </location>
</feature>
<evidence type="ECO:0000256" key="1">
    <source>
        <dbReference type="ARBA" id="ARBA00022737"/>
    </source>
</evidence>
<organism evidence="5 6">
    <name type="scientific">Actinoplanes awajinensis subsp. mycoplanecinus</name>
    <dbReference type="NCBI Taxonomy" id="135947"/>
    <lineage>
        <taxon>Bacteria</taxon>
        <taxon>Bacillati</taxon>
        <taxon>Actinomycetota</taxon>
        <taxon>Actinomycetes</taxon>
        <taxon>Micromonosporales</taxon>
        <taxon>Micromonosporaceae</taxon>
        <taxon>Actinoplanes</taxon>
    </lineage>
</organism>
<protein>
    <recommendedName>
        <fullName evidence="7">Type IV secretion protein Rhs</fullName>
    </recommendedName>
</protein>
<evidence type="ECO:0000259" key="4">
    <source>
        <dbReference type="Pfam" id="PF25023"/>
    </source>
</evidence>
<feature type="domain" description="DUF6531" evidence="3">
    <location>
        <begin position="33"/>
        <end position="104"/>
    </location>
</feature>
<dbReference type="InterPro" id="IPR056823">
    <property type="entry name" value="TEN-like_YD-shell"/>
</dbReference>
<gene>
    <name evidence="5" type="ORF">ADL15_05175</name>
</gene>
<dbReference type="InterPro" id="IPR045351">
    <property type="entry name" value="DUF6531"/>
</dbReference>
<feature type="domain" description="Teneurin-like YD-shell" evidence="4">
    <location>
        <begin position="825"/>
        <end position="956"/>
    </location>
</feature>
<dbReference type="EMBL" id="LLZH01000015">
    <property type="protein sequence ID" value="KUL41259.1"/>
    <property type="molecule type" value="Genomic_DNA"/>
</dbReference>
<dbReference type="Gene3D" id="2.180.10.10">
    <property type="entry name" value="RHS repeat-associated core"/>
    <property type="match status" value="5"/>
</dbReference>
<dbReference type="SUPFAM" id="SSF101908">
    <property type="entry name" value="Putative isomerase YbhE"/>
    <property type="match status" value="1"/>
</dbReference>
<evidence type="ECO:0000313" key="5">
    <source>
        <dbReference type="EMBL" id="KUL41259.1"/>
    </source>
</evidence>
<dbReference type="Pfam" id="PF05593">
    <property type="entry name" value="RHS_repeat"/>
    <property type="match status" value="6"/>
</dbReference>
<dbReference type="Pfam" id="PF20148">
    <property type="entry name" value="DUF6531"/>
    <property type="match status" value="1"/>
</dbReference>
<evidence type="ECO:0000259" key="3">
    <source>
        <dbReference type="Pfam" id="PF20148"/>
    </source>
</evidence>
<keyword evidence="6" id="KW-1185">Reference proteome</keyword>
<dbReference type="Gene3D" id="3.90.930.1">
    <property type="match status" value="1"/>
</dbReference>